<name>A0ABD2YY54_9GENT</name>
<evidence type="ECO:0000256" key="1">
    <source>
        <dbReference type="ARBA" id="ARBA00004323"/>
    </source>
</evidence>
<accession>A0ABD2YY54</accession>
<protein>
    <recommendedName>
        <fullName evidence="6">Glycosyltransferase 61 catalytic domain-containing protein</fullName>
    </recommendedName>
</protein>
<keyword evidence="3" id="KW-0808">Transferase</keyword>
<gene>
    <name evidence="7" type="ORF">ACH5RR_024921</name>
</gene>
<keyword evidence="4" id="KW-0325">Glycoprotein</keyword>
<organism evidence="7 8">
    <name type="scientific">Cinchona calisaya</name>
    <dbReference type="NCBI Taxonomy" id="153742"/>
    <lineage>
        <taxon>Eukaryota</taxon>
        <taxon>Viridiplantae</taxon>
        <taxon>Streptophyta</taxon>
        <taxon>Embryophyta</taxon>
        <taxon>Tracheophyta</taxon>
        <taxon>Spermatophyta</taxon>
        <taxon>Magnoliopsida</taxon>
        <taxon>eudicotyledons</taxon>
        <taxon>Gunneridae</taxon>
        <taxon>Pentapetalae</taxon>
        <taxon>asterids</taxon>
        <taxon>lamiids</taxon>
        <taxon>Gentianales</taxon>
        <taxon>Rubiaceae</taxon>
        <taxon>Cinchonoideae</taxon>
        <taxon>Cinchoneae</taxon>
        <taxon>Cinchona</taxon>
    </lineage>
</organism>
<keyword evidence="5" id="KW-0472">Membrane</keyword>
<keyword evidence="5" id="KW-0812">Transmembrane</keyword>
<dbReference type="Pfam" id="PF04577">
    <property type="entry name" value="Glyco_transf_61"/>
    <property type="match status" value="1"/>
</dbReference>
<evidence type="ECO:0000313" key="8">
    <source>
        <dbReference type="Proteomes" id="UP001630127"/>
    </source>
</evidence>
<dbReference type="InterPro" id="IPR049625">
    <property type="entry name" value="Glyco_transf_61_cat"/>
</dbReference>
<feature type="transmembrane region" description="Helical" evidence="5">
    <location>
        <begin position="20"/>
        <end position="41"/>
    </location>
</feature>
<evidence type="ECO:0000256" key="2">
    <source>
        <dbReference type="ARBA" id="ARBA00022676"/>
    </source>
</evidence>
<evidence type="ECO:0000313" key="7">
    <source>
        <dbReference type="EMBL" id="KAL3512204.1"/>
    </source>
</evidence>
<evidence type="ECO:0000256" key="5">
    <source>
        <dbReference type="SAM" id="Phobius"/>
    </source>
</evidence>
<dbReference type="Proteomes" id="UP001630127">
    <property type="component" value="Unassembled WGS sequence"/>
</dbReference>
<evidence type="ECO:0000256" key="3">
    <source>
        <dbReference type="ARBA" id="ARBA00022679"/>
    </source>
</evidence>
<dbReference type="GO" id="GO:0000139">
    <property type="term" value="C:Golgi membrane"/>
    <property type="evidence" value="ECO:0007669"/>
    <property type="project" value="UniProtKB-SubCell"/>
</dbReference>
<dbReference type="GO" id="GO:0016763">
    <property type="term" value="F:pentosyltransferase activity"/>
    <property type="evidence" value="ECO:0007669"/>
    <property type="project" value="UniProtKB-ARBA"/>
</dbReference>
<keyword evidence="2" id="KW-0328">Glycosyltransferase</keyword>
<dbReference type="InterPro" id="IPR007657">
    <property type="entry name" value="Glycosyltransferase_61"/>
</dbReference>
<keyword evidence="8" id="KW-1185">Reference proteome</keyword>
<comment type="subcellular location">
    <subcellularLocation>
        <location evidence="1">Golgi apparatus membrane</location>
        <topology evidence="1">Single-pass type II membrane protein</topology>
    </subcellularLocation>
</comment>
<proteinExistence type="predicted"/>
<sequence>MYDPIFAKSFSKYEQKRFGFWAILICTIMAVSICMEFNVHFHPLSMIGNAMNLQLSINAAQDMLVTKQEDKGITPPLAKEVEPKPTNMLIIKDTAPSTPLATEAKKAAPTDIKDTNTSFSLGQTKSTTIEANEMVPTNTSIVEDIDTSPPAAHYQTKEVGTEEKVVKPILCNFLGPLSDYCDIKGDVRIEANSSTVFIVSPDQTKIPPGNNSWSIQPYARKGNGGAMTNVKKWTIKLVGDHEDNIPKCTVNHSIPSILFSTGGYSGNLYHDFSDSLVPIYSTSQQFKKEVNFLATDYAPWWISKYRRFFSKLSRHEIIAIDKEKEIHCHSSMVVGLKSYKEFIIDSSKFPDGLSMNNFRQFLRSTYSLERTKAIKLKKRDGQIKPRLMLISRSKTRLLRNEGEITRMARKLGYDVIVAEADVSTNLTTFSQLVNSCDVLMGVHGAGLTNLVFLPDNAVFIQIVPFGRIDTFARIDFGDPSNYMNIRYLEYKIKVTESSLIQQYPLDHAVIRDPISIHKQGWGVLRSTYLENQNVTIDLRRFRSTLVKAIKLLRQN</sequence>
<evidence type="ECO:0000259" key="6">
    <source>
        <dbReference type="Pfam" id="PF04577"/>
    </source>
</evidence>
<reference evidence="7 8" key="1">
    <citation type="submission" date="2024-11" db="EMBL/GenBank/DDBJ databases">
        <title>A near-complete genome assembly of Cinchona calisaya.</title>
        <authorList>
            <person name="Lian D.C."/>
            <person name="Zhao X.W."/>
            <person name="Wei L."/>
        </authorList>
    </citation>
    <scope>NUCLEOTIDE SEQUENCE [LARGE SCALE GENOMIC DNA]</scope>
    <source>
        <tissue evidence="7">Nenye</tissue>
    </source>
</reference>
<evidence type="ECO:0000256" key="4">
    <source>
        <dbReference type="ARBA" id="ARBA00023180"/>
    </source>
</evidence>
<dbReference type="PANTHER" id="PTHR20961">
    <property type="entry name" value="GLYCOSYLTRANSFERASE"/>
    <property type="match status" value="1"/>
</dbReference>
<dbReference type="AlphaFoldDB" id="A0ABD2YY54"/>
<feature type="domain" description="Glycosyltransferase 61 catalytic" evidence="6">
    <location>
        <begin position="352"/>
        <end position="460"/>
    </location>
</feature>
<comment type="caution">
    <text evidence="7">The sequence shown here is derived from an EMBL/GenBank/DDBJ whole genome shotgun (WGS) entry which is preliminary data.</text>
</comment>
<dbReference type="PANTHER" id="PTHR20961:SF149">
    <property type="entry name" value="PROTEIN O-LINKED-MANNOSE BETA-1,4-N-ACETYLGLUCOSAMINYLTRANSFERASE 2-LIKE"/>
    <property type="match status" value="1"/>
</dbReference>
<keyword evidence="5" id="KW-1133">Transmembrane helix</keyword>
<dbReference type="EMBL" id="JBJUIK010000011">
    <property type="protein sequence ID" value="KAL3512204.1"/>
    <property type="molecule type" value="Genomic_DNA"/>
</dbReference>